<comment type="caution">
    <text evidence="3">The sequence shown here is derived from an EMBL/GenBank/DDBJ whole genome shotgun (WGS) entry which is preliminary data.</text>
</comment>
<keyword evidence="4" id="KW-1185">Reference proteome</keyword>
<name>A0ABV8UQ56_9PROT</name>
<dbReference type="Pfam" id="PF01230">
    <property type="entry name" value="HIT"/>
    <property type="match status" value="1"/>
</dbReference>
<evidence type="ECO:0000313" key="4">
    <source>
        <dbReference type="Proteomes" id="UP001595799"/>
    </source>
</evidence>
<dbReference type="EMBL" id="JBHSCW010000008">
    <property type="protein sequence ID" value="MFC4352684.1"/>
    <property type="molecule type" value="Genomic_DNA"/>
</dbReference>
<dbReference type="InterPro" id="IPR036265">
    <property type="entry name" value="HIT-like_sf"/>
</dbReference>
<reference evidence="4" key="1">
    <citation type="journal article" date="2019" name="Int. J. Syst. Evol. Microbiol.">
        <title>The Global Catalogue of Microorganisms (GCM) 10K type strain sequencing project: providing services to taxonomists for standard genome sequencing and annotation.</title>
        <authorList>
            <consortium name="The Broad Institute Genomics Platform"/>
            <consortium name="The Broad Institute Genome Sequencing Center for Infectious Disease"/>
            <person name="Wu L."/>
            <person name="Ma J."/>
        </authorList>
    </citation>
    <scope>NUCLEOTIDE SEQUENCE [LARGE SCALE GENOMIC DNA]</scope>
    <source>
        <strain evidence="4">CECT 8472</strain>
    </source>
</reference>
<evidence type="ECO:0000313" key="3">
    <source>
        <dbReference type="EMBL" id="MFC4352684.1"/>
    </source>
</evidence>
<dbReference type="Gene3D" id="3.30.428.10">
    <property type="entry name" value="HIT-like"/>
    <property type="match status" value="1"/>
</dbReference>
<dbReference type="SUPFAM" id="SSF54197">
    <property type="entry name" value="HIT-like"/>
    <property type="match status" value="1"/>
</dbReference>
<protein>
    <submittedName>
        <fullName evidence="3">HIT domain-containing protein</fullName>
    </submittedName>
</protein>
<accession>A0ABV8UQ56</accession>
<feature type="domain" description="HIT" evidence="2">
    <location>
        <begin position="37"/>
        <end position="106"/>
    </location>
</feature>
<sequence length="139" mass="16127">MTENFELHPDLTRDGVEVMDLRLSRLLLMNDAAWPWLVLVPQRPNKKDFHDLDPMDQYRVCDEITICSQALSRLFSPDKVNVAALGNMTPQLHVHVIARFADDPAWPGPIWGKQDKQPYEPHQLEERVLALRRELSHPL</sequence>
<dbReference type="Proteomes" id="UP001595799">
    <property type="component" value="Unassembled WGS sequence"/>
</dbReference>
<proteinExistence type="predicted"/>
<evidence type="ECO:0000259" key="2">
    <source>
        <dbReference type="PROSITE" id="PS51084"/>
    </source>
</evidence>
<dbReference type="RefSeq" id="WP_382423044.1">
    <property type="nucleotide sequence ID" value="NZ_JBHSCW010000008.1"/>
</dbReference>
<organism evidence="3 4">
    <name type="scientific">Fodinicurvata halophila</name>
    <dbReference type="NCBI Taxonomy" id="1419723"/>
    <lineage>
        <taxon>Bacteria</taxon>
        <taxon>Pseudomonadati</taxon>
        <taxon>Pseudomonadota</taxon>
        <taxon>Alphaproteobacteria</taxon>
        <taxon>Rhodospirillales</taxon>
        <taxon>Rhodovibrionaceae</taxon>
        <taxon>Fodinicurvata</taxon>
    </lineage>
</organism>
<dbReference type="InterPro" id="IPR011146">
    <property type="entry name" value="HIT-like"/>
</dbReference>
<gene>
    <name evidence="3" type="ORF">ACFOW6_14125</name>
</gene>
<comment type="caution">
    <text evidence="1">Lacks conserved residue(s) required for the propagation of feature annotation.</text>
</comment>
<dbReference type="PROSITE" id="PS51084">
    <property type="entry name" value="HIT_2"/>
    <property type="match status" value="1"/>
</dbReference>
<dbReference type="InterPro" id="IPR026026">
    <property type="entry name" value="HIT_Hint"/>
</dbReference>
<evidence type="ECO:0000256" key="1">
    <source>
        <dbReference type="PROSITE-ProRule" id="PRU00464"/>
    </source>
</evidence>
<dbReference type="PIRSF" id="PIRSF000714">
    <property type="entry name" value="HIT"/>
    <property type="match status" value="1"/>
</dbReference>